<evidence type="ECO:0000256" key="4">
    <source>
        <dbReference type="ARBA" id="ARBA00023136"/>
    </source>
</evidence>
<keyword evidence="2" id="KW-0812">Transmembrane</keyword>
<evidence type="ECO:0000256" key="2">
    <source>
        <dbReference type="ARBA" id="ARBA00022692"/>
    </source>
</evidence>
<name>A0ABT1XPX1_9SPHN</name>
<reference evidence="6 7" key="1">
    <citation type="submission" date="2022-08" db="EMBL/GenBank/DDBJ databases">
        <title>Polyphasic taxonomy analysis of Qipengyuania sp.RS5-5.</title>
        <authorList>
            <person name="Xamxidin M."/>
            <person name="Wu M."/>
        </authorList>
    </citation>
    <scope>NUCLEOTIDE SEQUENCE [LARGE SCALE GENOMIC DNA]</scope>
    <source>
        <strain evidence="6 7">RS5-5</strain>
    </source>
</reference>
<dbReference type="InterPro" id="IPR007343">
    <property type="entry name" value="Uncharacterised_pept_Zn_put"/>
</dbReference>
<feature type="compositionally biased region" description="Basic and acidic residues" evidence="5">
    <location>
        <begin position="1"/>
        <end position="10"/>
    </location>
</feature>
<comment type="caution">
    <text evidence="6">The sequence shown here is derived from an EMBL/GenBank/DDBJ whole genome shotgun (WGS) entry which is preliminary data.</text>
</comment>
<sequence>MRLNRFDPRNIRVGTTSGGGGGFPGGGGGKAGCGTIVIVLIAALVFGVDPAQMLGGMDQGTAPQTQQQDGAQDAETLCNSNSYALETCNALASLNQTWEPVFRQAGVPFEDPILRFPASNNFSTGCGNGSVGMGPFYCPGDQTIYIDTGFYDQLGRMAGRGGDFARYYVVAHEYGHHIQKLTGVAAAIRSAQSQNPRAANQLQVRMELQADCYAGVWAGKNRNLIEPGDLEEGMRAASAIGDDALQRSAGQRINPEGFTHGTSEQRMEALQLGLNARDDSVCDRYVQMR</sequence>
<evidence type="ECO:0000313" key="6">
    <source>
        <dbReference type="EMBL" id="MCR2833637.1"/>
    </source>
</evidence>
<dbReference type="PANTHER" id="PTHR30168:SF0">
    <property type="entry name" value="INNER MEMBRANE PROTEIN"/>
    <property type="match status" value="1"/>
</dbReference>
<dbReference type="PANTHER" id="PTHR30168">
    <property type="entry name" value="PUTATIVE MEMBRANE PROTEIN YPFJ"/>
    <property type="match status" value="1"/>
</dbReference>
<accession>A0ABT1XPX1</accession>
<evidence type="ECO:0000256" key="1">
    <source>
        <dbReference type="ARBA" id="ARBA00004167"/>
    </source>
</evidence>
<feature type="region of interest" description="Disordered" evidence="5">
    <location>
        <begin position="1"/>
        <end position="25"/>
    </location>
</feature>
<dbReference type="Pfam" id="PF04228">
    <property type="entry name" value="Zn_peptidase"/>
    <property type="match status" value="1"/>
</dbReference>
<evidence type="ECO:0000256" key="5">
    <source>
        <dbReference type="SAM" id="MobiDB-lite"/>
    </source>
</evidence>
<evidence type="ECO:0000313" key="7">
    <source>
        <dbReference type="Proteomes" id="UP001206067"/>
    </source>
</evidence>
<evidence type="ECO:0000256" key="3">
    <source>
        <dbReference type="ARBA" id="ARBA00022989"/>
    </source>
</evidence>
<feature type="compositionally biased region" description="Gly residues" evidence="5">
    <location>
        <begin position="16"/>
        <end position="25"/>
    </location>
</feature>
<comment type="subcellular location">
    <subcellularLocation>
        <location evidence="1">Membrane</location>
        <topology evidence="1">Single-pass membrane protein</topology>
    </subcellularLocation>
</comment>
<gene>
    <name evidence="6" type="ORF">NSO95_06740</name>
</gene>
<keyword evidence="7" id="KW-1185">Reference proteome</keyword>
<organism evidence="6 7">
    <name type="scientific">Parerythrobacter lacustris</name>
    <dbReference type="NCBI Taxonomy" id="2969984"/>
    <lineage>
        <taxon>Bacteria</taxon>
        <taxon>Pseudomonadati</taxon>
        <taxon>Pseudomonadota</taxon>
        <taxon>Alphaproteobacteria</taxon>
        <taxon>Sphingomonadales</taxon>
        <taxon>Erythrobacteraceae</taxon>
        <taxon>Parerythrobacter</taxon>
    </lineage>
</organism>
<dbReference type="Proteomes" id="UP001206067">
    <property type="component" value="Unassembled WGS sequence"/>
</dbReference>
<proteinExistence type="predicted"/>
<protein>
    <submittedName>
        <fullName evidence="6">Neutral zinc metallopeptidase</fullName>
    </submittedName>
</protein>
<keyword evidence="3" id="KW-1133">Transmembrane helix</keyword>
<dbReference type="RefSeq" id="WP_257595417.1">
    <property type="nucleotide sequence ID" value="NZ_JANKHH010000004.1"/>
</dbReference>
<dbReference type="EMBL" id="JANKHH010000004">
    <property type="protein sequence ID" value="MCR2833637.1"/>
    <property type="molecule type" value="Genomic_DNA"/>
</dbReference>
<keyword evidence="4" id="KW-0472">Membrane</keyword>